<evidence type="ECO:0000313" key="2">
    <source>
        <dbReference type="EMBL" id="KAF3089602.1"/>
    </source>
</evidence>
<reference evidence="2 3" key="1">
    <citation type="submission" date="2019-06" db="EMBL/GenBank/DDBJ databases">
        <authorList>
            <person name="Palmer J.M."/>
        </authorList>
    </citation>
    <scope>NUCLEOTIDE SEQUENCE [LARGE SCALE GENOMIC DNA]</scope>
    <source>
        <strain evidence="2 3">TWF102</strain>
    </source>
</reference>
<evidence type="ECO:0000313" key="3">
    <source>
        <dbReference type="Proteomes" id="UP000475325"/>
    </source>
</evidence>
<dbReference type="EMBL" id="WIQW01000065">
    <property type="protein sequence ID" value="KAF3089602.1"/>
    <property type="molecule type" value="Genomic_DNA"/>
</dbReference>
<evidence type="ECO:0000256" key="1">
    <source>
        <dbReference type="SAM" id="MobiDB-lite"/>
    </source>
</evidence>
<accession>A0A7C8NLA7</accession>
<proteinExistence type="predicted"/>
<gene>
    <name evidence="2" type="ORF">TWF102_009601</name>
</gene>
<dbReference type="Proteomes" id="UP000475325">
    <property type="component" value="Unassembled WGS sequence"/>
</dbReference>
<feature type="compositionally biased region" description="Polar residues" evidence="1">
    <location>
        <begin position="8"/>
        <end position="21"/>
    </location>
</feature>
<feature type="region of interest" description="Disordered" evidence="1">
    <location>
        <begin position="1"/>
        <end position="24"/>
    </location>
</feature>
<name>A0A7C8NLA7_ORBOL</name>
<protein>
    <submittedName>
        <fullName evidence="2">Uncharacterized protein</fullName>
    </submittedName>
</protein>
<organism evidence="2 3">
    <name type="scientific">Orbilia oligospora</name>
    <name type="common">Nematode-trapping fungus</name>
    <name type="synonym">Arthrobotrys oligospora</name>
    <dbReference type="NCBI Taxonomy" id="2813651"/>
    <lineage>
        <taxon>Eukaryota</taxon>
        <taxon>Fungi</taxon>
        <taxon>Dikarya</taxon>
        <taxon>Ascomycota</taxon>
        <taxon>Pezizomycotina</taxon>
        <taxon>Orbiliomycetes</taxon>
        <taxon>Orbiliales</taxon>
        <taxon>Orbiliaceae</taxon>
        <taxon>Orbilia</taxon>
    </lineage>
</organism>
<sequence length="128" mass="14061">MEEAFQVSHPSSASLFASPTPTAAPETCAHRRYSKTRILPTAHQEVKLSLPTLASVMAVAFPSRNILKPLGFILFETYHQEPLTGLSRLPLLGVFFSCRRVVPPKTCHIPTVAPADITRLHQSPFVVS</sequence>
<comment type="caution">
    <text evidence="2">The sequence shown here is derived from an EMBL/GenBank/DDBJ whole genome shotgun (WGS) entry which is preliminary data.</text>
</comment>
<dbReference type="AlphaFoldDB" id="A0A7C8NLA7"/>